<sequence length="69" mass="7598">MSDKHVDASSGQVELDGFIGEWTVKDGRMKLTCLTAGASPKEAQVDGDPEALAKLLLRELLDDWKRTRP</sequence>
<proteinExistence type="predicted"/>
<evidence type="ECO:0000313" key="2">
    <source>
        <dbReference type="Proteomes" id="UP000575083"/>
    </source>
</evidence>
<keyword evidence="2" id="KW-1185">Reference proteome</keyword>
<protein>
    <submittedName>
        <fullName evidence="1">Uncharacterized protein</fullName>
    </submittedName>
</protein>
<dbReference type="Proteomes" id="UP000575083">
    <property type="component" value="Unassembled WGS sequence"/>
</dbReference>
<evidence type="ECO:0000313" key="1">
    <source>
        <dbReference type="EMBL" id="MBB6557526.1"/>
    </source>
</evidence>
<name>A0A7X0P9J9_9BURK</name>
<dbReference type="AlphaFoldDB" id="A0A7X0P9J9"/>
<reference evidence="1 2" key="1">
    <citation type="submission" date="2020-08" db="EMBL/GenBank/DDBJ databases">
        <title>Functional genomics of gut bacteria from endangered species of beetles.</title>
        <authorList>
            <person name="Carlos-Shanley C."/>
        </authorList>
    </citation>
    <scope>NUCLEOTIDE SEQUENCE [LARGE SCALE GENOMIC DNA]</scope>
    <source>
        <strain evidence="1 2">S00198</strain>
    </source>
</reference>
<gene>
    <name evidence="1" type="ORF">HNP48_000190</name>
</gene>
<accession>A0A7X0P9J9</accession>
<dbReference type="EMBL" id="JACHLK010000001">
    <property type="protein sequence ID" value="MBB6557526.1"/>
    <property type="molecule type" value="Genomic_DNA"/>
</dbReference>
<comment type="caution">
    <text evidence="1">The sequence shown here is derived from an EMBL/GenBank/DDBJ whole genome shotgun (WGS) entry which is preliminary data.</text>
</comment>
<dbReference type="RefSeq" id="WP_184854978.1">
    <property type="nucleotide sequence ID" value="NZ_JACHLK010000001.1"/>
</dbReference>
<organism evidence="1 2">
    <name type="scientific">Acidovorax soli</name>
    <dbReference type="NCBI Taxonomy" id="592050"/>
    <lineage>
        <taxon>Bacteria</taxon>
        <taxon>Pseudomonadati</taxon>
        <taxon>Pseudomonadota</taxon>
        <taxon>Betaproteobacteria</taxon>
        <taxon>Burkholderiales</taxon>
        <taxon>Comamonadaceae</taxon>
        <taxon>Acidovorax</taxon>
    </lineage>
</organism>